<keyword evidence="3" id="KW-1185">Reference proteome</keyword>
<keyword evidence="1" id="KW-0472">Membrane</keyword>
<dbReference type="EMBL" id="SODD01000006">
    <property type="protein sequence ID" value="TDW25126.1"/>
    <property type="molecule type" value="Genomic_DNA"/>
</dbReference>
<sequence length="125" mass="14668">MMKLEKNQKIFLVPLLVFVVVVTIITSISFREREMLAEDFYVPNIFIQGINYFEEEPQVYEVSVPEGYMTHGTIKARAKARTLTNKELSTNHNKYYKGEVFVSDDLQYVYVQVKNGTYERLERGK</sequence>
<organism evidence="2 3">
    <name type="scientific">Breznakia blatticola</name>
    <dbReference type="NCBI Taxonomy" id="1754012"/>
    <lineage>
        <taxon>Bacteria</taxon>
        <taxon>Bacillati</taxon>
        <taxon>Bacillota</taxon>
        <taxon>Erysipelotrichia</taxon>
        <taxon>Erysipelotrichales</taxon>
        <taxon>Erysipelotrichaceae</taxon>
        <taxon>Breznakia</taxon>
    </lineage>
</organism>
<dbReference type="Proteomes" id="UP000294743">
    <property type="component" value="Unassembled WGS sequence"/>
</dbReference>
<gene>
    <name evidence="2" type="ORF">EDD63_10667</name>
</gene>
<proteinExistence type="predicted"/>
<evidence type="ECO:0000313" key="2">
    <source>
        <dbReference type="EMBL" id="TDW25126.1"/>
    </source>
</evidence>
<name>A0A4R8A489_9FIRM</name>
<feature type="transmembrane region" description="Helical" evidence="1">
    <location>
        <begin position="12"/>
        <end position="30"/>
    </location>
</feature>
<evidence type="ECO:0000256" key="1">
    <source>
        <dbReference type="SAM" id="Phobius"/>
    </source>
</evidence>
<keyword evidence="1" id="KW-0812">Transmembrane</keyword>
<reference evidence="2 3" key="1">
    <citation type="submission" date="2019-03" db="EMBL/GenBank/DDBJ databases">
        <title>Genomic Encyclopedia of Type Strains, Phase IV (KMG-IV): sequencing the most valuable type-strain genomes for metagenomic binning, comparative biology and taxonomic classification.</title>
        <authorList>
            <person name="Goeker M."/>
        </authorList>
    </citation>
    <scope>NUCLEOTIDE SEQUENCE [LARGE SCALE GENOMIC DNA]</scope>
    <source>
        <strain evidence="2 3">DSM 28867</strain>
    </source>
</reference>
<keyword evidence="1" id="KW-1133">Transmembrane helix</keyword>
<accession>A0A4R8A489</accession>
<evidence type="ECO:0000313" key="3">
    <source>
        <dbReference type="Proteomes" id="UP000294743"/>
    </source>
</evidence>
<comment type="caution">
    <text evidence="2">The sequence shown here is derived from an EMBL/GenBank/DDBJ whole genome shotgun (WGS) entry which is preliminary data.</text>
</comment>
<dbReference type="AlphaFoldDB" id="A0A4R8A489"/>
<dbReference type="RefSeq" id="WP_134168402.1">
    <property type="nucleotide sequence ID" value="NZ_SODD01000006.1"/>
</dbReference>
<dbReference type="OrthoDB" id="9856128at2"/>
<protein>
    <submittedName>
        <fullName evidence="2">Uncharacterized protein</fullName>
    </submittedName>
</protein>